<dbReference type="InterPro" id="IPR021314">
    <property type="entry name" value="DUF2911"/>
</dbReference>
<comment type="caution">
    <text evidence="3">The sequence shown here is derived from an EMBL/GenBank/DDBJ whole genome shotgun (WGS) entry which is preliminary data.</text>
</comment>
<dbReference type="Gene3D" id="1.25.40.10">
    <property type="entry name" value="Tetratricopeptide repeat domain"/>
    <property type="match status" value="1"/>
</dbReference>
<organism evidence="3 5">
    <name type="scientific">Fulvivirga sedimenti</name>
    <dbReference type="NCBI Taxonomy" id="2879465"/>
    <lineage>
        <taxon>Bacteria</taxon>
        <taxon>Pseudomonadati</taxon>
        <taxon>Bacteroidota</taxon>
        <taxon>Cytophagia</taxon>
        <taxon>Cytophagales</taxon>
        <taxon>Fulvivirgaceae</taxon>
        <taxon>Fulvivirga</taxon>
    </lineage>
</organism>
<sequence length="288" mass="31534">MKRILLINCLSIALLIAFSSANAQIQMPQPSPAGSVSTTVGLTDITIDYFRPGVKGRKIFGEGGDYLQPYGQIWRTGANNGSVLTLSTDAMIGGQSVPAGKYLIFTVPGADEWRFMLYKDLSIGGNTAAYNKDNEVLNIGVKSNKTSNTVESLTFQIHDISADNTEAKIAMAWENVALRIPVKVSFDDIVMADIKAKTQVDPNVYIQAANYYYTTGRDLEQALAWMDMGLQANPNAFWNIHMKAQILAKMGKKKEAIETANESMAKAKASGNDFGYVKRNQDLINSLK</sequence>
<dbReference type="AlphaFoldDB" id="A0A9X1HP56"/>
<evidence type="ECO:0000256" key="1">
    <source>
        <dbReference type="SAM" id="SignalP"/>
    </source>
</evidence>
<reference evidence="3" key="1">
    <citation type="submission" date="2021-09" db="EMBL/GenBank/DDBJ databases">
        <title>Fulvivirga sp. isolated from coastal sediment.</title>
        <authorList>
            <person name="Yu H."/>
        </authorList>
    </citation>
    <scope>NUCLEOTIDE SEQUENCE</scope>
    <source>
        <strain evidence="3">1062</strain>
    </source>
</reference>
<dbReference type="EMBL" id="JAIXNE010000004">
    <property type="protein sequence ID" value="MCA6076887.1"/>
    <property type="molecule type" value="Genomic_DNA"/>
</dbReference>
<dbReference type="Pfam" id="PF11138">
    <property type="entry name" value="DUF2911"/>
    <property type="match status" value="1"/>
</dbReference>
<protein>
    <submittedName>
        <fullName evidence="3">DUF2911 domain-containing protein</fullName>
    </submittedName>
</protein>
<gene>
    <name evidence="2" type="ORF">LDX50_06860</name>
    <name evidence="3" type="ORF">LDX50_12830</name>
    <name evidence="4" type="ORF">LDX50_18550</name>
</gene>
<dbReference type="EMBL" id="JAIXNE010000003">
    <property type="protein sequence ID" value="MCA6075759.1"/>
    <property type="molecule type" value="Genomic_DNA"/>
</dbReference>
<keyword evidence="1" id="KW-0732">Signal</keyword>
<evidence type="ECO:0000313" key="4">
    <source>
        <dbReference type="EMBL" id="MCA6076887.1"/>
    </source>
</evidence>
<evidence type="ECO:0000313" key="5">
    <source>
        <dbReference type="Proteomes" id="UP001139409"/>
    </source>
</evidence>
<dbReference type="RefSeq" id="WP_225697696.1">
    <property type="nucleotide sequence ID" value="NZ_JAIXNE010000002.1"/>
</dbReference>
<feature type="signal peptide" evidence="1">
    <location>
        <begin position="1"/>
        <end position="23"/>
    </location>
</feature>
<dbReference type="Proteomes" id="UP001139409">
    <property type="component" value="Unassembled WGS sequence"/>
</dbReference>
<keyword evidence="5" id="KW-1185">Reference proteome</keyword>
<dbReference type="EMBL" id="JAIXNE010000002">
    <property type="protein sequence ID" value="MCA6074582.1"/>
    <property type="molecule type" value="Genomic_DNA"/>
</dbReference>
<dbReference type="SUPFAM" id="SSF48452">
    <property type="entry name" value="TPR-like"/>
    <property type="match status" value="1"/>
</dbReference>
<proteinExistence type="predicted"/>
<evidence type="ECO:0000313" key="2">
    <source>
        <dbReference type="EMBL" id="MCA6074582.1"/>
    </source>
</evidence>
<accession>A0A9X1HP56</accession>
<evidence type="ECO:0000313" key="3">
    <source>
        <dbReference type="EMBL" id="MCA6075759.1"/>
    </source>
</evidence>
<name>A0A9X1HP56_9BACT</name>
<feature type="chain" id="PRO_5041194996" evidence="1">
    <location>
        <begin position="24"/>
        <end position="288"/>
    </location>
</feature>
<dbReference type="InterPro" id="IPR011990">
    <property type="entry name" value="TPR-like_helical_dom_sf"/>
</dbReference>